<dbReference type="GO" id="GO:0050649">
    <property type="term" value="F:testosterone 6-beta-hydroxylase activity"/>
    <property type="evidence" value="ECO:0007669"/>
    <property type="project" value="TreeGrafter"/>
</dbReference>
<comment type="cofactor">
    <cofactor evidence="1 14 16">
        <name>heme</name>
        <dbReference type="ChEBI" id="CHEBI:30413"/>
    </cofactor>
</comment>
<accession>A0A6P3F5B4</accession>
<feature type="binding site" description="axial binding residue" evidence="14">
    <location>
        <position position="442"/>
    </location>
    <ligand>
        <name>heme</name>
        <dbReference type="ChEBI" id="CHEBI:30413"/>
    </ligand>
    <ligandPart>
        <name>Fe</name>
        <dbReference type="ChEBI" id="CHEBI:18248"/>
    </ligandPart>
</feature>
<keyword evidence="7 16" id="KW-0256">Endoplasmic reticulum</keyword>
<name>A0A6P3F5B4_OCTDE</name>
<dbReference type="InterPro" id="IPR050705">
    <property type="entry name" value="Cytochrome_P450_3A"/>
</dbReference>
<dbReference type="InterPro" id="IPR036396">
    <property type="entry name" value="Cyt_P450_sf"/>
</dbReference>
<evidence type="ECO:0000256" key="2">
    <source>
        <dbReference type="ARBA" id="ARBA00004174"/>
    </source>
</evidence>
<reference evidence="19" key="1">
    <citation type="submission" date="2025-08" db="UniProtKB">
        <authorList>
            <consortium name="RefSeq"/>
        </authorList>
    </citation>
    <scope>IDENTIFICATION</scope>
</reference>
<gene>
    <name evidence="19" type="primary">LOC101566928</name>
</gene>
<dbReference type="InterPro" id="IPR002402">
    <property type="entry name" value="Cyt_P450_E_grp-II"/>
</dbReference>
<evidence type="ECO:0000256" key="13">
    <source>
        <dbReference type="ARBA" id="ARBA00047827"/>
    </source>
</evidence>
<keyword evidence="6 14" id="KW-0479">Metal-binding</keyword>
<feature type="transmembrane region" description="Helical" evidence="17">
    <location>
        <begin position="6"/>
        <end position="25"/>
    </location>
</feature>
<protein>
    <recommendedName>
        <fullName evidence="16">Cytochrome P450 3A</fullName>
        <ecNumber evidence="16">1.14.14.-</ecNumber>
    </recommendedName>
</protein>
<dbReference type="GO" id="GO:0020037">
    <property type="term" value="F:heme binding"/>
    <property type="evidence" value="ECO:0007669"/>
    <property type="project" value="UniProtKB-UniRule"/>
</dbReference>
<comment type="catalytic activity">
    <reaction evidence="13 16">
        <text>an organic molecule + reduced [NADPH--hemoprotein reductase] + O2 = an alcohol + oxidized [NADPH--hemoprotein reductase] + H2O + H(+)</text>
        <dbReference type="Rhea" id="RHEA:17149"/>
        <dbReference type="Rhea" id="RHEA-COMP:11964"/>
        <dbReference type="Rhea" id="RHEA-COMP:11965"/>
        <dbReference type="ChEBI" id="CHEBI:15377"/>
        <dbReference type="ChEBI" id="CHEBI:15378"/>
        <dbReference type="ChEBI" id="CHEBI:15379"/>
        <dbReference type="ChEBI" id="CHEBI:30879"/>
        <dbReference type="ChEBI" id="CHEBI:57618"/>
        <dbReference type="ChEBI" id="CHEBI:58210"/>
        <dbReference type="ChEBI" id="CHEBI:142491"/>
        <dbReference type="EC" id="1.14.14.1"/>
    </reaction>
</comment>
<dbReference type="InterPro" id="IPR001128">
    <property type="entry name" value="Cyt_P450"/>
</dbReference>
<dbReference type="InterPro" id="IPR017972">
    <property type="entry name" value="Cyt_P450_CS"/>
</dbReference>
<dbReference type="Proteomes" id="UP000515203">
    <property type="component" value="Unplaced"/>
</dbReference>
<dbReference type="GeneID" id="101566928"/>
<keyword evidence="17" id="KW-1133">Transmembrane helix</keyword>
<evidence type="ECO:0000256" key="4">
    <source>
        <dbReference type="ARBA" id="ARBA00010617"/>
    </source>
</evidence>
<dbReference type="GO" id="GO:0070989">
    <property type="term" value="P:oxidative demethylation"/>
    <property type="evidence" value="ECO:0007669"/>
    <property type="project" value="TreeGrafter"/>
</dbReference>
<dbReference type="RefSeq" id="XP_004629702.1">
    <property type="nucleotide sequence ID" value="XM_004629645.2"/>
</dbReference>
<dbReference type="PANTHER" id="PTHR24302">
    <property type="entry name" value="CYTOCHROME P450 FAMILY 3"/>
    <property type="match status" value="1"/>
</dbReference>
<keyword evidence="12 17" id="KW-0472">Membrane</keyword>
<evidence type="ECO:0000256" key="12">
    <source>
        <dbReference type="ARBA" id="ARBA00023136"/>
    </source>
</evidence>
<sequence length="503" mass="57622">MDLIPNFSMGTWLFLALSLVLLYIYGSYSHGFFKKLGIPGPTPLPFFGTMLEYSKGVWKFDIECHKKYGKMWGLFDGNQPLLAITDPEIIKTVLVKECYSTFTNRRSFGPMGFMRKAISLAEDEEWKRIRTTMSPTFTSGKLKEMFPIIEQYGDVLVKNLRQAAEKGTPIAIKEILGAYSMDVITGTSFGVNIDSLNNPQSSFVEKAKKLVRFDFLDPFFLSVALFKFLTPLYEWLNITIFPYDSLIFFKDFVLRTKKNRVEANQKDRMDFLQRMIDSQKSKDSETNKAMSDLEIAAQSIIFIFAGYEATSNALSFIMYELATHPDVLKKLQQEIDEALPNKALPTFDDLVQMEYLDMVVNETLRLYPIANRLERVCKKDVQVNGVLIPKGTVVMIPTFALHLDPEHWPEPEEFRPERFSKKNKDLINPYIYLPFGNGPRNCIGMRFALMNIKLAVIRILQNFTLQPCEETQIPMKINNSALVQPEKPIVLKVMPRDATISGA</sequence>
<dbReference type="GO" id="GO:0016712">
    <property type="term" value="F:oxidoreductase activity, acting on paired donors, with incorporation or reduction of molecular oxygen, reduced flavin or flavoprotein as one donor, and incorporation of one atom of oxygen"/>
    <property type="evidence" value="ECO:0007669"/>
    <property type="project" value="UniProtKB-EC"/>
</dbReference>
<evidence type="ECO:0000256" key="7">
    <source>
        <dbReference type="ARBA" id="ARBA00022824"/>
    </source>
</evidence>
<organism evidence="18 19">
    <name type="scientific">Octodon degus</name>
    <name type="common">Degu</name>
    <name type="synonym">Sciurus degus</name>
    <dbReference type="NCBI Taxonomy" id="10160"/>
    <lineage>
        <taxon>Eukaryota</taxon>
        <taxon>Metazoa</taxon>
        <taxon>Chordata</taxon>
        <taxon>Craniata</taxon>
        <taxon>Vertebrata</taxon>
        <taxon>Euteleostomi</taxon>
        <taxon>Mammalia</taxon>
        <taxon>Eutheria</taxon>
        <taxon>Euarchontoglires</taxon>
        <taxon>Glires</taxon>
        <taxon>Rodentia</taxon>
        <taxon>Hystricomorpha</taxon>
        <taxon>Octodontidae</taxon>
        <taxon>Octodon</taxon>
    </lineage>
</organism>
<keyword evidence="8 16" id="KW-0492">Microsome</keyword>
<keyword evidence="11 15" id="KW-0503">Monooxygenase</keyword>
<dbReference type="GO" id="GO:0008202">
    <property type="term" value="P:steroid metabolic process"/>
    <property type="evidence" value="ECO:0007669"/>
    <property type="project" value="TreeGrafter"/>
</dbReference>
<evidence type="ECO:0000256" key="3">
    <source>
        <dbReference type="ARBA" id="ARBA00004406"/>
    </source>
</evidence>
<dbReference type="AlphaFoldDB" id="A0A6P3F5B4"/>
<comment type="similarity">
    <text evidence="4 15">Belongs to the cytochrome P450 family.</text>
</comment>
<keyword evidence="10 14" id="KW-0408">Iron</keyword>
<evidence type="ECO:0000256" key="5">
    <source>
        <dbReference type="ARBA" id="ARBA00022617"/>
    </source>
</evidence>
<keyword evidence="5 14" id="KW-0349">Heme</keyword>
<dbReference type="Pfam" id="PF00067">
    <property type="entry name" value="p450"/>
    <property type="match status" value="1"/>
</dbReference>
<keyword evidence="9 15" id="KW-0560">Oxidoreductase</keyword>
<evidence type="ECO:0000256" key="14">
    <source>
        <dbReference type="PIRSR" id="PIRSR602402-1"/>
    </source>
</evidence>
<evidence type="ECO:0000256" key="8">
    <source>
        <dbReference type="ARBA" id="ARBA00022848"/>
    </source>
</evidence>
<dbReference type="Gene3D" id="1.10.630.10">
    <property type="entry name" value="Cytochrome P450"/>
    <property type="match status" value="1"/>
</dbReference>
<evidence type="ECO:0000256" key="1">
    <source>
        <dbReference type="ARBA" id="ARBA00001971"/>
    </source>
</evidence>
<dbReference type="InParanoid" id="A0A6P3F5B4"/>
<evidence type="ECO:0000256" key="9">
    <source>
        <dbReference type="ARBA" id="ARBA00023002"/>
    </source>
</evidence>
<evidence type="ECO:0000313" key="18">
    <source>
        <dbReference type="Proteomes" id="UP000515203"/>
    </source>
</evidence>
<dbReference type="PROSITE" id="PS00086">
    <property type="entry name" value="CYTOCHROME_P450"/>
    <property type="match status" value="1"/>
</dbReference>
<dbReference type="PANTHER" id="PTHR24302:SF38">
    <property type="entry name" value="CYTOCHROME P450 3A5"/>
    <property type="match status" value="1"/>
</dbReference>
<dbReference type="PRINTS" id="PR01689">
    <property type="entry name" value="EP450IICYP3A"/>
</dbReference>
<dbReference type="FunCoup" id="A0A6P3F5B4">
    <property type="interactions" value="564"/>
</dbReference>
<comment type="function">
    <text evidence="16">Cytochromes P450 are a group of heme-thiolate monooxygenases. In liver microsomes, this enzyme is involved in an NADPH-dependent electron transport pathway. It oxidizes a variety of structurally unrelated compounds, including steroids, fatty acids, and xenobiotics.</text>
</comment>
<evidence type="ECO:0000256" key="16">
    <source>
        <dbReference type="RuleBase" id="RU368049"/>
    </source>
</evidence>
<evidence type="ECO:0000313" key="19">
    <source>
        <dbReference type="RefSeq" id="XP_004629702.1"/>
    </source>
</evidence>
<dbReference type="EC" id="1.14.14.-" evidence="16"/>
<dbReference type="GO" id="GO:0005506">
    <property type="term" value="F:iron ion binding"/>
    <property type="evidence" value="ECO:0007669"/>
    <property type="project" value="UniProtKB-UniRule"/>
</dbReference>
<dbReference type="PRINTS" id="PR00385">
    <property type="entry name" value="P450"/>
</dbReference>
<dbReference type="PRINTS" id="PR00464">
    <property type="entry name" value="EP450II"/>
</dbReference>
<evidence type="ECO:0000256" key="10">
    <source>
        <dbReference type="ARBA" id="ARBA00023004"/>
    </source>
</evidence>
<evidence type="ECO:0000256" key="15">
    <source>
        <dbReference type="RuleBase" id="RU000461"/>
    </source>
</evidence>
<evidence type="ECO:0000256" key="17">
    <source>
        <dbReference type="SAM" id="Phobius"/>
    </source>
</evidence>
<dbReference type="OrthoDB" id="1470350at2759"/>
<dbReference type="CDD" id="cd20650">
    <property type="entry name" value="CYP3A"/>
    <property type="match status" value="1"/>
</dbReference>
<evidence type="ECO:0000256" key="6">
    <source>
        <dbReference type="ARBA" id="ARBA00022723"/>
    </source>
</evidence>
<evidence type="ECO:0000256" key="11">
    <source>
        <dbReference type="ARBA" id="ARBA00023033"/>
    </source>
</evidence>
<dbReference type="FunFam" id="1.10.630.10:FF:000096">
    <property type="entry name" value="Cytochrome P450 3A4"/>
    <property type="match status" value="1"/>
</dbReference>
<keyword evidence="17" id="KW-0812">Transmembrane</keyword>
<proteinExistence type="inferred from homology"/>
<dbReference type="SUPFAM" id="SSF48264">
    <property type="entry name" value="Cytochrome P450"/>
    <property type="match status" value="1"/>
</dbReference>
<dbReference type="InterPro" id="IPR008072">
    <property type="entry name" value="Cyt_P450_E_CYP3A"/>
</dbReference>
<keyword evidence="18" id="KW-1185">Reference proteome</keyword>
<comment type="subcellular location">
    <subcellularLocation>
        <location evidence="3 16">Endoplasmic reticulum membrane</location>
        <topology evidence="3">Peripheral membrane protein</topology>
    </subcellularLocation>
    <subcellularLocation>
        <location evidence="2 16">Microsome membrane</location>
        <topology evidence="2">Peripheral membrane protein</topology>
    </subcellularLocation>
</comment>
<dbReference type="GO" id="GO:0005789">
    <property type="term" value="C:endoplasmic reticulum membrane"/>
    <property type="evidence" value="ECO:0007669"/>
    <property type="project" value="UniProtKB-SubCell"/>
</dbReference>